<evidence type="ECO:0000313" key="2">
    <source>
        <dbReference type="EMBL" id="GBP60400.1"/>
    </source>
</evidence>
<accession>A0A4C1XBD7</accession>
<feature type="region of interest" description="Disordered" evidence="1">
    <location>
        <begin position="47"/>
        <end position="79"/>
    </location>
</feature>
<dbReference type="Proteomes" id="UP000299102">
    <property type="component" value="Unassembled WGS sequence"/>
</dbReference>
<protein>
    <submittedName>
        <fullName evidence="2">Uncharacterized protein</fullName>
    </submittedName>
</protein>
<comment type="caution">
    <text evidence="2">The sequence shown here is derived from an EMBL/GenBank/DDBJ whole genome shotgun (WGS) entry which is preliminary data.</text>
</comment>
<reference evidence="2 3" key="1">
    <citation type="journal article" date="2019" name="Commun. Biol.">
        <title>The bagworm genome reveals a unique fibroin gene that provides high tensile strength.</title>
        <authorList>
            <person name="Kono N."/>
            <person name="Nakamura H."/>
            <person name="Ohtoshi R."/>
            <person name="Tomita M."/>
            <person name="Numata K."/>
            <person name="Arakawa K."/>
        </authorList>
    </citation>
    <scope>NUCLEOTIDE SEQUENCE [LARGE SCALE GENOMIC DNA]</scope>
</reference>
<dbReference type="AlphaFoldDB" id="A0A4C1XBD7"/>
<dbReference type="EMBL" id="BGZK01000787">
    <property type="protein sequence ID" value="GBP60400.1"/>
    <property type="molecule type" value="Genomic_DNA"/>
</dbReference>
<gene>
    <name evidence="2" type="ORF">EVAR_98296_1</name>
</gene>
<evidence type="ECO:0000313" key="3">
    <source>
        <dbReference type="Proteomes" id="UP000299102"/>
    </source>
</evidence>
<proteinExistence type="predicted"/>
<keyword evidence="3" id="KW-1185">Reference proteome</keyword>
<name>A0A4C1XBD7_EUMVA</name>
<evidence type="ECO:0000256" key="1">
    <source>
        <dbReference type="SAM" id="MobiDB-lite"/>
    </source>
</evidence>
<sequence length="135" mass="15626">MSKVSTARHHYALALMCGSRLPSIISSEKSVYLLFFSRVVAEGRRGPDLASLRPRSRHARAPPSVTSRSNVLAKSRRRRSNAELNNCHLKLICCRRVVDESSRARVEIAREMLKTIRRTARPRPRRRLPRLRWRS</sequence>
<organism evidence="2 3">
    <name type="scientific">Eumeta variegata</name>
    <name type="common">Bagworm moth</name>
    <name type="synonym">Eumeta japonica</name>
    <dbReference type="NCBI Taxonomy" id="151549"/>
    <lineage>
        <taxon>Eukaryota</taxon>
        <taxon>Metazoa</taxon>
        <taxon>Ecdysozoa</taxon>
        <taxon>Arthropoda</taxon>
        <taxon>Hexapoda</taxon>
        <taxon>Insecta</taxon>
        <taxon>Pterygota</taxon>
        <taxon>Neoptera</taxon>
        <taxon>Endopterygota</taxon>
        <taxon>Lepidoptera</taxon>
        <taxon>Glossata</taxon>
        <taxon>Ditrysia</taxon>
        <taxon>Tineoidea</taxon>
        <taxon>Psychidae</taxon>
        <taxon>Oiketicinae</taxon>
        <taxon>Eumeta</taxon>
    </lineage>
</organism>